<protein>
    <recommendedName>
        <fullName evidence="3">Bacteriocin-protection protein</fullName>
    </recommendedName>
</protein>
<dbReference type="RefSeq" id="WP_204064492.1">
    <property type="nucleotide sequence ID" value="NZ_BOOJ01000026.1"/>
</dbReference>
<keyword evidence="2" id="KW-1185">Reference proteome</keyword>
<dbReference type="EMBL" id="BOOJ01000026">
    <property type="protein sequence ID" value="GIH92252.1"/>
    <property type="molecule type" value="Genomic_DNA"/>
</dbReference>
<reference evidence="1 2" key="1">
    <citation type="submission" date="2021-01" db="EMBL/GenBank/DDBJ databases">
        <title>Whole genome shotgun sequence of Planobispora siamensis NBRC 107568.</title>
        <authorList>
            <person name="Komaki H."/>
            <person name="Tamura T."/>
        </authorList>
    </citation>
    <scope>NUCLEOTIDE SEQUENCE [LARGE SCALE GENOMIC DNA]</scope>
    <source>
        <strain evidence="1 2">NBRC 107568</strain>
    </source>
</reference>
<evidence type="ECO:0000313" key="1">
    <source>
        <dbReference type="EMBL" id="GIH92252.1"/>
    </source>
</evidence>
<dbReference type="AlphaFoldDB" id="A0A8J3WL57"/>
<organism evidence="1 2">
    <name type="scientific">Planobispora siamensis</name>
    <dbReference type="NCBI Taxonomy" id="936338"/>
    <lineage>
        <taxon>Bacteria</taxon>
        <taxon>Bacillati</taxon>
        <taxon>Actinomycetota</taxon>
        <taxon>Actinomycetes</taxon>
        <taxon>Streptosporangiales</taxon>
        <taxon>Streptosporangiaceae</taxon>
        <taxon>Planobispora</taxon>
    </lineage>
</organism>
<accession>A0A8J3WL57</accession>
<name>A0A8J3WL57_9ACTN</name>
<proteinExistence type="predicted"/>
<sequence length="199" mass="23090">MEPLFFATPQDFRTWLEKHHDTETEVLVGFHKKGTGRPSMTWSESVDQALCFGWIDGVRRSLDSDSYTIRFTPRKARSTWSAVNIAKVAELTERGLMRPAGLRAYERRTEDNSRIYSHERNQEAALDEEQERLFRANAPAWEWFRTQAPPGYRKTALHWVTSAKKPETRARRLLRLIEDSAAGRRVPPLTPRVAPRKTP</sequence>
<evidence type="ECO:0008006" key="3">
    <source>
        <dbReference type="Google" id="ProtNLM"/>
    </source>
</evidence>
<dbReference type="Proteomes" id="UP000619788">
    <property type="component" value="Unassembled WGS sequence"/>
</dbReference>
<dbReference type="Pfam" id="PF13376">
    <property type="entry name" value="OmdA"/>
    <property type="match status" value="1"/>
</dbReference>
<evidence type="ECO:0000313" key="2">
    <source>
        <dbReference type="Proteomes" id="UP000619788"/>
    </source>
</evidence>
<comment type="caution">
    <text evidence="1">The sequence shown here is derived from an EMBL/GenBank/DDBJ whole genome shotgun (WGS) entry which is preliminary data.</text>
</comment>
<gene>
    <name evidence="1" type="ORF">Psi01_28820</name>
</gene>